<evidence type="ECO:0000313" key="5">
    <source>
        <dbReference type="EMBL" id="PEH41345.1"/>
    </source>
</evidence>
<dbReference type="EMBL" id="PDDY01000001">
    <property type="protein sequence ID" value="PEH41345.1"/>
    <property type="molecule type" value="Genomic_DNA"/>
</dbReference>
<feature type="transmembrane region" description="Helical" evidence="4">
    <location>
        <begin position="345"/>
        <end position="364"/>
    </location>
</feature>
<feature type="transmembrane region" description="Helical" evidence="4">
    <location>
        <begin position="255"/>
        <end position="274"/>
    </location>
</feature>
<dbReference type="InterPro" id="IPR052524">
    <property type="entry name" value="MFS_Cyanate_Porter"/>
</dbReference>
<feature type="transmembrane region" description="Helical" evidence="4">
    <location>
        <begin position="140"/>
        <end position="162"/>
    </location>
</feature>
<dbReference type="PANTHER" id="PTHR23523:SF2">
    <property type="entry name" value="2-NITROIMIDAZOLE TRANSPORTER"/>
    <property type="match status" value="1"/>
</dbReference>
<evidence type="ECO:0000313" key="6">
    <source>
        <dbReference type="Proteomes" id="UP000220629"/>
    </source>
</evidence>
<dbReference type="PANTHER" id="PTHR23523">
    <property type="match status" value="1"/>
</dbReference>
<feature type="transmembrane region" description="Helical" evidence="4">
    <location>
        <begin position="219"/>
        <end position="240"/>
    </location>
</feature>
<gene>
    <name evidence="5" type="ORF">CRM94_03740</name>
</gene>
<evidence type="ECO:0000256" key="3">
    <source>
        <dbReference type="ARBA" id="ARBA00023136"/>
    </source>
</evidence>
<dbReference type="GO" id="GO:0022857">
    <property type="term" value="F:transmembrane transporter activity"/>
    <property type="evidence" value="ECO:0007669"/>
    <property type="project" value="InterPro"/>
</dbReference>
<sequence>MKSAYVNAAALRRGYLLPIGIVLVGANLRAPITSLGPVLDRIQSDLSLGDSAAGLLGALPLLVFALLSLVAPAIARAIGLERGIGAALVAILVGTVVRSCPFDGAVWLGMLLLSAGIAIGNVLLPGLVKREFPERSAFHTSLYAAAMASAAGLSAGLAVPVASLPGSSWRVAIAMSIIITVAAFATWLPQLRFEHRPAVRKESAAGSVSPWRHPIGWQISGFFACHSFVFYSLVTWYASIGLERGESAASTGFDLLLYQVVAVATSLLSAPLIKRMKDQRAMGYVCGASLLVGTLGLWSGAPVSAAWLVVAGLGAGFSMTTSLSLFALRTHHHDQAARLSSMAQFIGYSGSAVGPLLMGALHAATGAWRVPLAVLIVVSALVAVFAVLAGRRRFID</sequence>
<feature type="transmembrane region" description="Helical" evidence="4">
    <location>
        <begin position="15"/>
        <end position="32"/>
    </location>
</feature>
<evidence type="ECO:0000256" key="2">
    <source>
        <dbReference type="ARBA" id="ARBA00022989"/>
    </source>
</evidence>
<organism evidence="5 6">
    <name type="scientific">Burkholderia gladioli</name>
    <name type="common">Pseudomonas marginata</name>
    <name type="synonym">Phytomonas marginata</name>
    <dbReference type="NCBI Taxonomy" id="28095"/>
    <lineage>
        <taxon>Bacteria</taxon>
        <taxon>Pseudomonadati</taxon>
        <taxon>Pseudomonadota</taxon>
        <taxon>Betaproteobacteria</taxon>
        <taxon>Burkholderiales</taxon>
        <taxon>Burkholderiaceae</taxon>
        <taxon>Burkholderia</taxon>
    </lineage>
</organism>
<proteinExistence type="predicted"/>
<evidence type="ECO:0000256" key="4">
    <source>
        <dbReference type="SAM" id="Phobius"/>
    </source>
</evidence>
<feature type="transmembrane region" description="Helical" evidence="4">
    <location>
        <begin position="83"/>
        <end position="99"/>
    </location>
</feature>
<feature type="transmembrane region" description="Helical" evidence="4">
    <location>
        <begin position="168"/>
        <end position="188"/>
    </location>
</feature>
<dbReference type="InterPro" id="IPR036259">
    <property type="entry name" value="MFS_trans_sf"/>
</dbReference>
<comment type="caution">
    <text evidence="5">The sequence shown here is derived from an EMBL/GenBank/DDBJ whole genome shotgun (WGS) entry which is preliminary data.</text>
</comment>
<feature type="transmembrane region" description="Helical" evidence="4">
    <location>
        <begin position="305"/>
        <end position="325"/>
    </location>
</feature>
<accession>A0A2A7SDH3</accession>
<keyword evidence="2 4" id="KW-1133">Transmembrane helix</keyword>
<dbReference type="Proteomes" id="UP000220629">
    <property type="component" value="Unassembled WGS sequence"/>
</dbReference>
<dbReference type="RefSeq" id="WP_096752318.1">
    <property type="nucleotide sequence ID" value="NZ_CADEPO010000007.1"/>
</dbReference>
<evidence type="ECO:0000256" key="1">
    <source>
        <dbReference type="ARBA" id="ARBA00022692"/>
    </source>
</evidence>
<dbReference type="InterPro" id="IPR011701">
    <property type="entry name" value="MFS"/>
</dbReference>
<feature type="transmembrane region" description="Helical" evidence="4">
    <location>
        <begin position="52"/>
        <end position="71"/>
    </location>
</feature>
<dbReference type="Gene3D" id="1.20.1250.20">
    <property type="entry name" value="MFS general substrate transporter like domains"/>
    <property type="match status" value="1"/>
</dbReference>
<keyword evidence="1 4" id="KW-0812">Transmembrane</keyword>
<dbReference type="SUPFAM" id="SSF103473">
    <property type="entry name" value="MFS general substrate transporter"/>
    <property type="match status" value="1"/>
</dbReference>
<reference evidence="6" key="1">
    <citation type="submission" date="2017-09" db="EMBL/GenBank/DDBJ databases">
        <title>FDA dAtabase for Regulatory Grade micrObial Sequences (FDA-ARGOS): Supporting development and validation of Infectious Disease Dx tests.</title>
        <authorList>
            <person name="Minogue T."/>
            <person name="Wolcott M."/>
            <person name="Wasieloski L."/>
            <person name="Aguilar W."/>
            <person name="Moore D."/>
            <person name="Tallon L."/>
            <person name="Sadzewicz L."/>
            <person name="Ott S."/>
            <person name="Zhao X."/>
            <person name="Nagaraj S."/>
            <person name="Vavikolanu K."/>
            <person name="Aluvathingal J."/>
            <person name="Nadendla S."/>
            <person name="Sichtig H."/>
        </authorList>
    </citation>
    <scope>NUCLEOTIDE SEQUENCE [LARGE SCALE GENOMIC DNA]</scope>
    <source>
        <strain evidence="6">FDAARGOS_390</strain>
    </source>
</reference>
<dbReference type="AlphaFoldDB" id="A0A2A7SDH3"/>
<feature type="transmembrane region" description="Helical" evidence="4">
    <location>
        <begin position="281"/>
        <end position="299"/>
    </location>
</feature>
<dbReference type="Pfam" id="PF07690">
    <property type="entry name" value="MFS_1"/>
    <property type="match status" value="1"/>
</dbReference>
<feature type="transmembrane region" description="Helical" evidence="4">
    <location>
        <begin position="105"/>
        <end position="128"/>
    </location>
</feature>
<protein>
    <submittedName>
        <fullName evidence="5">MFS transporter</fullName>
    </submittedName>
</protein>
<name>A0A2A7SDH3_BURGA</name>
<keyword evidence="3 4" id="KW-0472">Membrane</keyword>
<feature type="transmembrane region" description="Helical" evidence="4">
    <location>
        <begin position="370"/>
        <end position="390"/>
    </location>
</feature>